<evidence type="ECO:0000256" key="3">
    <source>
        <dbReference type="ARBA" id="ARBA00022514"/>
    </source>
</evidence>
<comment type="caution">
    <text evidence="10">The sequence shown here is derived from an EMBL/GenBank/DDBJ whole genome shotgun (WGS) entry which is preliminary data.</text>
</comment>
<comment type="similarity">
    <text evidence="2">Belongs to the tumor necrosis factor family.</text>
</comment>
<dbReference type="PANTHER" id="PTHR15151:SF24">
    <property type="entry name" value="A PROLIFERATION-INDUCING LIGAND-LIKE PROTEIN-RELATED"/>
    <property type="match status" value="1"/>
</dbReference>
<proteinExistence type="inferred from homology"/>
<protein>
    <recommendedName>
        <fullName evidence="9">THD domain-containing protein</fullName>
    </recommendedName>
</protein>
<sequence>MEVAGNGFSRNFNMLPSTEQSPKYSMPIQIIVLVFSVLLCIFSCLLTVTLSYKFHMDTNQPINQLVGTVKDAIRDFNTFTDRVRDELVAKHVSNTYKYQHKSKMYGNDYEEVAEGFDEGDRFLGRDLLDNNLPANQYQANESNKPKNRERRNAGINATTIGKNELNRSTNGKADVEMIQEGNTVKTYRQPKSKKMTTLIKKRINESDSEESYEDYAAAHFVSDSSKYSTKIHPHYNGNGRLKHPDGDFRDWTQHRWDINLDNSNHFVMKNGKVEVLNPGLYFVYAQIYYSDKHDINGYYVMKNDEKILGCTSTRHQDNQASDSCYTGGLIYFNSKDNLSIRGLDSDRFIILNPEKSFFGLFRILKGGKK</sequence>
<feature type="compositionally biased region" description="Polar residues" evidence="7">
    <location>
        <begin position="133"/>
        <end position="142"/>
    </location>
</feature>
<dbReference type="Pfam" id="PF00229">
    <property type="entry name" value="TNF"/>
    <property type="match status" value="1"/>
</dbReference>
<keyword evidence="6" id="KW-0325">Glycoprotein</keyword>
<dbReference type="Gene3D" id="2.60.120.40">
    <property type="match status" value="1"/>
</dbReference>
<dbReference type="AlphaFoldDB" id="A0AAV0Y0C9"/>
<feature type="transmembrane region" description="Helical" evidence="8">
    <location>
        <begin position="30"/>
        <end position="52"/>
    </location>
</feature>
<dbReference type="PANTHER" id="PTHR15151">
    <property type="entry name" value="PROTEIN EIGER"/>
    <property type="match status" value="1"/>
</dbReference>
<reference evidence="10 11" key="1">
    <citation type="submission" date="2023-01" db="EMBL/GenBank/DDBJ databases">
        <authorList>
            <person name="Whitehead M."/>
        </authorList>
    </citation>
    <scope>NUCLEOTIDE SEQUENCE [LARGE SCALE GENOMIC DNA]</scope>
</reference>
<organism evidence="10 11">
    <name type="scientific">Macrosiphum euphorbiae</name>
    <name type="common">potato aphid</name>
    <dbReference type="NCBI Taxonomy" id="13131"/>
    <lineage>
        <taxon>Eukaryota</taxon>
        <taxon>Metazoa</taxon>
        <taxon>Ecdysozoa</taxon>
        <taxon>Arthropoda</taxon>
        <taxon>Hexapoda</taxon>
        <taxon>Insecta</taxon>
        <taxon>Pterygota</taxon>
        <taxon>Neoptera</taxon>
        <taxon>Paraneoptera</taxon>
        <taxon>Hemiptera</taxon>
        <taxon>Sternorrhyncha</taxon>
        <taxon>Aphidomorpha</taxon>
        <taxon>Aphidoidea</taxon>
        <taxon>Aphididae</taxon>
        <taxon>Macrosiphini</taxon>
        <taxon>Macrosiphum</taxon>
    </lineage>
</organism>
<keyword evidence="8" id="KW-0472">Membrane</keyword>
<evidence type="ECO:0000259" key="9">
    <source>
        <dbReference type="PROSITE" id="PS50049"/>
    </source>
</evidence>
<dbReference type="GO" id="GO:0016020">
    <property type="term" value="C:membrane"/>
    <property type="evidence" value="ECO:0007669"/>
    <property type="project" value="InterPro"/>
</dbReference>
<evidence type="ECO:0000256" key="1">
    <source>
        <dbReference type="ARBA" id="ARBA00004613"/>
    </source>
</evidence>
<feature type="domain" description="THD" evidence="9">
    <location>
        <begin position="216"/>
        <end position="363"/>
    </location>
</feature>
<keyword evidence="4" id="KW-0964">Secreted</keyword>
<evidence type="ECO:0000256" key="7">
    <source>
        <dbReference type="SAM" id="MobiDB-lite"/>
    </source>
</evidence>
<dbReference type="GO" id="GO:0005125">
    <property type="term" value="F:cytokine activity"/>
    <property type="evidence" value="ECO:0007669"/>
    <property type="project" value="UniProtKB-KW"/>
</dbReference>
<evidence type="ECO:0000256" key="4">
    <source>
        <dbReference type="ARBA" id="ARBA00022525"/>
    </source>
</evidence>
<dbReference type="InterPro" id="IPR006052">
    <property type="entry name" value="TNF_dom"/>
</dbReference>
<dbReference type="InterPro" id="IPR051748">
    <property type="entry name" value="TNF_Ligand_Superfamily"/>
</dbReference>
<dbReference type="PROSITE" id="PS00251">
    <property type="entry name" value="THD_1"/>
    <property type="match status" value="1"/>
</dbReference>
<evidence type="ECO:0000313" key="11">
    <source>
        <dbReference type="Proteomes" id="UP001160148"/>
    </source>
</evidence>
<evidence type="ECO:0000313" key="10">
    <source>
        <dbReference type="EMBL" id="CAI6374360.1"/>
    </source>
</evidence>
<keyword evidence="8" id="KW-0812">Transmembrane</keyword>
<dbReference type="InterPro" id="IPR008983">
    <property type="entry name" value="Tumour_necrosis_fac-like_dom"/>
</dbReference>
<evidence type="ECO:0000256" key="2">
    <source>
        <dbReference type="ARBA" id="ARBA00008670"/>
    </source>
</evidence>
<evidence type="ECO:0000256" key="8">
    <source>
        <dbReference type="SAM" id="Phobius"/>
    </source>
</evidence>
<feature type="region of interest" description="Disordered" evidence="7">
    <location>
        <begin position="133"/>
        <end position="152"/>
    </location>
</feature>
<keyword evidence="3" id="KW-0202">Cytokine</keyword>
<feature type="compositionally biased region" description="Basic and acidic residues" evidence="7">
    <location>
        <begin position="143"/>
        <end position="152"/>
    </location>
</feature>
<dbReference type="GO" id="GO:0005164">
    <property type="term" value="F:tumor necrosis factor receptor binding"/>
    <property type="evidence" value="ECO:0007669"/>
    <property type="project" value="InterPro"/>
</dbReference>
<dbReference type="SUPFAM" id="SSF49842">
    <property type="entry name" value="TNF-like"/>
    <property type="match status" value="1"/>
</dbReference>
<dbReference type="Proteomes" id="UP001160148">
    <property type="component" value="Unassembled WGS sequence"/>
</dbReference>
<dbReference type="GO" id="GO:0006955">
    <property type="term" value="P:immune response"/>
    <property type="evidence" value="ECO:0007669"/>
    <property type="project" value="InterPro"/>
</dbReference>
<keyword evidence="11" id="KW-1185">Reference proteome</keyword>
<accession>A0AAV0Y0C9</accession>
<evidence type="ECO:0000256" key="6">
    <source>
        <dbReference type="ARBA" id="ARBA00023180"/>
    </source>
</evidence>
<keyword evidence="5" id="KW-1015">Disulfide bond</keyword>
<gene>
    <name evidence="10" type="ORF">MEUPH1_LOCUS27996</name>
</gene>
<dbReference type="GO" id="GO:0005615">
    <property type="term" value="C:extracellular space"/>
    <property type="evidence" value="ECO:0007669"/>
    <property type="project" value="UniProtKB-KW"/>
</dbReference>
<dbReference type="EMBL" id="CARXXK010001197">
    <property type="protein sequence ID" value="CAI6374360.1"/>
    <property type="molecule type" value="Genomic_DNA"/>
</dbReference>
<comment type="subcellular location">
    <subcellularLocation>
        <location evidence="1">Secreted</location>
    </subcellularLocation>
</comment>
<dbReference type="InterPro" id="IPR021184">
    <property type="entry name" value="TNF_CS"/>
</dbReference>
<name>A0AAV0Y0C9_9HEMI</name>
<dbReference type="PROSITE" id="PS50049">
    <property type="entry name" value="THD_2"/>
    <property type="match status" value="1"/>
</dbReference>
<keyword evidence="8" id="KW-1133">Transmembrane helix</keyword>
<evidence type="ECO:0000256" key="5">
    <source>
        <dbReference type="ARBA" id="ARBA00023157"/>
    </source>
</evidence>